<sequence length="52" mass="6077">WEFALCSKCRTHFTCLQKDHEDISSIEILDFSEFLVNMINIIDSEIDLVKEG</sequence>
<accession>X1EIA6</accession>
<protein>
    <submittedName>
        <fullName evidence="1">Uncharacterized protein</fullName>
    </submittedName>
</protein>
<feature type="non-terminal residue" evidence="1">
    <location>
        <position position="1"/>
    </location>
</feature>
<evidence type="ECO:0000313" key="1">
    <source>
        <dbReference type="EMBL" id="GAH32347.1"/>
    </source>
</evidence>
<dbReference type="AlphaFoldDB" id="X1EIA6"/>
<organism evidence="1">
    <name type="scientific">marine sediment metagenome</name>
    <dbReference type="NCBI Taxonomy" id="412755"/>
    <lineage>
        <taxon>unclassified sequences</taxon>
        <taxon>metagenomes</taxon>
        <taxon>ecological metagenomes</taxon>
    </lineage>
</organism>
<reference evidence="1" key="1">
    <citation type="journal article" date="2014" name="Front. Microbiol.">
        <title>High frequency of phylogenetically diverse reductive dehalogenase-homologous genes in deep subseafloor sedimentary metagenomes.</title>
        <authorList>
            <person name="Kawai M."/>
            <person name="Futagami T."/>
            <person name="Toyoda A."/>
            <person name="Takaki Y."/>
            <person name="Nishi S."/>
            <person name="Hori S."/>
            <person name="Arai W."/>
            <person name="Tsubouchi T."/>
            <person name="Morono Y."/>
            <person name="Uchiyama I."/>
            <person name="Ito T."/>
            <person name="Fujiyama A."/>
            <person name="Inagaki F."/>
            <person name="Takami H."/>
        </authorList>
    </citation>
    <scope>NUCLEOTIDE SEQUENCE</scope>
    <source>
        <strain evidence="1">Expedition CK06-06</strain>
    </source>
</reference>
<name>X1EIA6_9ZZZZ</name>
<comment type="caution">
    <text evidence="1">The sequence shown here is derived from an EMBL/GenBank/DDBJ whole genome shotgun (WGS) entry which is preliminary data.</text>
</comment>
<proteinExistence type="predicted"/>
<gene>
    <name evidence="1" type="ORF">S03H2_19773</name>
</gene>
<dbReference type="EMBL" id="BARU01010357">
    <property type="protein sequence ID" value="GAH32347.1"/>
    <property type="molecule type" value="Genomic_DNA"/>
</dbReference>